<comment type="caution">
    <text evidence="1">The sequence shown here is derived from an EMBL/GenBank/DDBJ whole genome shotgun (WGS) entry which is preliminary data.</text>
</comment>
<proteinExistence type="predicted"/>
<protein>
    <submittedName>
        <fullName evidence="1">Uncharacterized protein</fullName>
    </submittedName>
</protein>
<organism evidence="1 2">
    <name type="scientific">Malus domestica</name>
    <name type="common">Apple</name>
    <name type="synonym">Pyrus malus</name>
    <dbReference type="NCBI Taxonomy" id="3750"/>
    <lineage>
        <taxon>Eukaryota</taxon>
        <taxon>Viridiplantae</taxon>
        <taxon>Streptophyta</taxon>
        <taxon>Embryophyta</taxon>
        <taxon>Tracheophyta</taxon>
        <taxon>Spermatophyta</taxon>
        <taxon>Magnoliopsida</taxon>
        <taxon>eudicotyledons</taxon>
        <taxon>Gunneridae</taxon>
        <taxon>Pentapetalae</taxon>
        <taxon>rosids</taxon>
        <taxon>fabids</taxon>
        <taxon>Rosales</taxon>
        <taxon>Rosaceae</taxon>
        <taxon>Amygdaloideae</taxon>
        <taxon>Maleae</taxon>
        <taxon>Malus</taxon>
    </lineage>
</organism>
<reference evidence="1 2" key="1">
    <citation type="submission" date="2018-10" db="EMBL/GenBank/DDBJ databases">
        <title>A high-quality apple genome assembly.</title>
        <authorList>
            <person name="Hu J."/>
        </authorList>
    </citation>
    <scope>NUCLEOTIDE SEQUENCE [LARGE SCALE GENOMIC DNA]</scope>
    <source>
        <strain evidence="2">cv. HFTH1</strain>
        <tissue evidence="1">Young leaf</tissue>
    </source>
</reference>
<name>A0A498JV56_MALDO</name>
<dbReference type="Proteomes" id="UP000290289">
    <property type="component" value="Chromosome 5"/>
</dbReference>
<accession>A0A498JV56</accession>
<evidence type="ECO:0000313" key="2">
    <source>
        <dbReference type="Proteomes" id="UP000290289"/>
    </source>
</evidence>
<sequence>MKYTTNIETKTQHSRSQNIEHIDLYGYTKLVSESGMVHKSRFFTRAPSATLSSSRGLHFTEDSFQFKKFTHTSLG</sequence>
<gene>
    <name evidence="1" type="ORF">DVH24_010019</name>
</gene>
<dbReference type="AlphaFoldDB" id="A0A498JV56"/>
<keyword evidence="2" id="KW-1185">Reference proteome</keyword>
<evidence type="ECO:0000313" key="1">
    <source>
        <dbReference type="EMBL" id="RXH97694.1"/>
    </source>
</evidence>
<dbReference type="EMBL" id="RDQH01000331">
    <property type="protein sequence ID" value="RXH97694.1"/>
    <property type="molecule type" value="Genomic_DNA"/>
</dbReference>